<gene>
    <name evidence="1" type="ORF">PLICRDRAFT_354375</name>
</gene>
<protein>
    <submittedName>
        <fullName evidence="1">Uncharacterized protein</fullName>
    </submittedName>
</protein>
<dbReference type="HOGENOM" id="CLU_1245829_0_0_1"/>
<keyword evidence="2" id="KW-1185">Reference proteome</keyword>
<evidence type="ECO:0000313" key="2">
    <source>
        <dbReference type="Proteomes" id="UP000053263"/>
    </source>
</evidence>
<sequence length="222" mass="24094">MTEPALGVLARFGGNVPSPSRRWMALGRVSLHARTVLWTPRPFLAPTAASMDSASESDDVRNRRRLTPRTALAPCKAVASSCPPSEVTDVFVDAPLAAAPGRSASKPSRDARTALAFNARRRSRGECTLHYLASTFIAASSPGCCHALGGCHEYTMVPMSRDFRCDREFGPVLVTDTLQFLKVIVQPRLWIQRPACQLLDSIAACNSEQLVASGPSNTRTRR</sequence>
<reference evidence="1 2" key="1">
    <citation type="submission" date="2014-06" db="EMBL/GenBank/DDBJ databases">
        <title>Evolutionary Origins and Diversification of the Mycorrhizal Mutualists.</title>
        <authorList>
            <consortium name="DOE Joint Genome Institute"/>
            <consortium name="Mycorrhizal Genomics Consortium"/>
            <person name="Kohler A."/>
            <person name="Kuo A."/>
            <person name="Nagy L.G."/>
            <person name="Floudas D."/>
            <person name="Copeland A."/>
            <person name="Barry K.W."/>
            <person name="Cichocki N."/>
            <person name="Veneault-Fourrey C."/>
            <person name="LaButti K."/>
            <person name="Lindquist E.A."/>
            <person name="Lipzen A."/>
            <person name="Lundell T."/>
            <person name="Morin E."/>
            <person name="Murat C."/>
            <person name="Riley R."/>
            <person name="Ohm R."/>
            <person name="Sun H."/>
            <person name="Tunlid A."/>
            <person name="Henrissat B."/>
            <person name="Grigoriev I.V."/>
            <person name="Hibbett D.S."/>
            <person name="Martin F."/>
        </authorList>
    </citation>
    <scope>NUCLEOTIDE SEQUENCE [LARGE SCALE GENOMIC DNA]</scope>
    <source>
        <strain evidence="1 2">FD-325 SS-3</strain>
    </source>
</reference>
<dbReference type="AlphaFoldDB" id="A0A0C9T5J4"/>
<evidence type="ECO:0000313" key="1">
    <source>
        <dbReference type="EMBL" id="KII84604.1"/>
    </source>
</evidence>
<dbReference type="EMBL" id="KN832570">
    <property type="protein sequence ID" value="KII84604.1"/>
    <property type="molecule type" value="Genomic_DNA"/>
</dbReference>
<accession>A0A0C9T5J4</accession>
<organism evidence="1 2">
    <name type="scientific">Plicaturopsis crispa FD-325 SS-3</name>
    <dbReference type="NCBI Taxonomy" id="944288"/>
    <lineage>
        <taxon>Eukaryota</taxon>
        <taxon>Fungi</taxon>
        <taxon>Dikarya</taxon>
        <taxon>Basidiomycota</taxon>
        <taxon>Agaricomycotina</taxon>
        <taxon>Agaricomycetes</taxon>
        <taxon>Agaricomycetidae</taxon>
        <taxon>Amylocorticiales</taxon>
        <taxon>Amylocorticiaceae</taxon>
        <taxon>Plicatura</taxon>
        <taxon>Plicaturopsis crispa</taxon>
    </lineage>
</organism>
<name>A0A0C9T5J4_PLICR</name>
<dbReference type="Proteomes" id="UP000053263">
    <property type="component" value="Unassembled WGS sequence"/>
</dbReference>
<proteinExistence type="predicted"/>